<dbReference type="RefSeq" id="WP_231501052.1">
    <property type="nucleotide sequence ID" value="NZ_CP189647.1"/>
</dbReference>
<gene>
    <name evidence="2" type="ORF">SAMN05216279_11062</name>
</gene>
<dbReference type="AlphaFoldDB" id="A0A1G5P7N3"/>
<dbReference type="Proteomes" id="UP000183046">
    <property type="component" value="Unassembled WGS sequence"/>
</dbReference>
<reference evidence="3" key="1">
    <citation type="submission" date="2016-10" db="EMBL/GenBank/DDBJ databases">
        <authorList>
            <person name="de Groot N.N."/>
        </authorList>
    </citation>
    <scope>NUCLEOTIDE SEQUENCE [LARGE SCALE GENOMIC DNA]</scope>
    <source>
        <strain evidence="3">DSM 15758</strain>
    </source>
</reference>
<evidence type="ECO:0000313" key="3">
    <source>
        <dbReference type="Proteomes" id="UP000183046"/>
    </source>
</evidence>
<feature type="region of interest" description="Disordered" evidence="1">
    <location>
        <begin position="222"/>
        <end position="255"/>
    </location>
</feature>
<evidence type="ECO:0000313" key="2">
    <source>
        <dbReference type="EMBL" id="SCZ45566.1"/>
    </source>
</evidence>
<proteinExistence type="predicted"/>
<accession>A0A1G5P7N3</accession>
<organism evidence="2 3">
    <name type="scientific">Pseudomonas oryzihabitans</name>
    <dbReference type="NCBI Taxonomy" id="47885"/>
    <lineage>
        <taxon>Bacteria</taxon>
        <taxon>Pseudomonadati</taxon>
        <taxon>Pseudomonadota</taxon>
        <taxon>Gammaproteobacteria</taxon>
        <taxon>Pseudomonadales</taxon>
        <taxon>Pseudomonadaceae</taxon>
        <taxon>Pseudomonas</taxon>
    </lineage>
</organism>
<dbReference type="GeneID" id="57561602"/>
<name>A0A1G5P7N3_9PSED</name>
<feature type="compositionally biased region" description="Basic and acidic residues" evidence="1">
    <location>
        <begin position="241"/>
        <end position="255"/>
    </location>
</feature>
<evidence type="ECO:0008006" key="4">
    <source>
        <dbReference type="Google" id="ProtNLM"/>
    </source>
</evidence>
<dbReference type="EMBL" id="FMWB01000010">
    <property type="protein sequence ID" value="SCZ45566.1"/>
    <property type="molecule type" value="Genomic_DNA"/>
</dbReference>
<sequence length="255" mass="28858">MSSTMIAAVVGLGILLLIMIAFVNQKLEAGRLEKQRLVADLTDRIKRCAQLGGSLPGQLMTPALKQLFHRIELGLIARLAALQAPSASLTARKTELEEVLAKGDDIEVANAARPVHTEARVKEVRGYMEMLHALVAHANQIGILDGQEAQRWVGEMRYLLTATYVEFFRYQAEQQIKSEHYIQARQSYERAIMQIRKQQQPERYTELLAHLEEQIAQVKRQQSELAEQASSSANELSDSVDTLKDDSWRKKNDYE</sequence>
<evidence type="ECO:0000256" key="1">
    <source>
        <dbReference type="SAM" id="MobiDB-lite"/>
    </source>
</evidence>
<feature type="compositionally biased region" description="Low complexity" evidence="1">
    <location>
        <begin position="223"/>
        <end position="237"/>
    </location>
</feature>
<protein>
    <recommendedName>
        <fullName evidence="4">DNA repair protein</fullName>
    </recommendedName>
</protein>
<comment type="caution">
    <text evidence="2">The sequence shown here is derived from an EMBL/GenBank/DDBJ whole genome shotgun (WGS) entry which is preliminary data.</text>
</comment>